<dbReference type="Proteomes" id="UP001249959">
    <property type="component" value="Unassembled WGS sequence"/>
</dbReference>
<evidence type="ECO:0000313" key="2">
    <source>
        <dbReference type="Proteomes" id="UP001249959"/>
    </source>
</evidence>
<dbReference type="InterPro" id="IPR008928">
    <property type="entry name" value="6-hairpin_glycosidase_sf"/>
</dbReference>
<dbReference type="SUPFAM" id="SSF48208">
    <property type="entry name" value="Six-hairpin glycosidases"/>
    <property type="match status" value="1"/>
</dbReference>
<dbReference type="RefSeq" id="WP_315575267.1">
    <property type="nucleotide sequence ID" value="NZ_JARDXH010000002.1"/>
</dbReference>
<dbReference type="EMBL" id="JAVNWW010000001">
    <property type="protein sequence ID" value="MDU0808379.1"/>
    <property type="molecule type" value="Genomic_DNA"/>
</dbReference>
<proteinExistence type="predicted"/>
<name>A0ABU3TR90_9BACT</name>
<evidence type="ECO:0008006" key="3">
    <source>
        <dbReference type="Google" id="ProtNLM"/>
    </source>
</evidence>
<keyword evidence="2" id="KW-1185">Reference proteome</keyword>
<evidence type="ECO:0000313" key="1">
    <source>
        <dbReference type="EMBL" id="MDU0808379.1"/>
    </source>
</evidence>
<sequence>MRWLPLVLLSFASWGQKIDRKSVVERHVVHVNSADTLAALSVGNGSFAFTVDVTGLQSFPVEYAKGIPLGTQSTWGWHAFPNSSKFKRSETYRDALYGGRKVSYALQGHQNARKDSANEYFRQNPHRVHLGHFGFRIYSKRGKLLGLHDLQAISQRLNPYTGEIESHFEVEGVPVDVLTFAGQFADEVYVRVQSALLNSGQLRFYLDYPFPSQEFLDEGIRYQSVGHRSHLRQLRANHLVVQHGLDNLNYPTHIRSSQGLHAQEIFTHRYEIVSIANNEVEIQVGFGQNKPVDFNRARSLNRQNYVEYWNSGGMIDFGLVSDKRANELERRMILSMYLTKLQSTGSEPPQETGLTYNSWYGRPHLEMTWWHVMHFGYWSKPELLAKTLPWYIRNFQQAKALARRQGFSGVRWQKMTDPDGGESPSSVGSFLLWQQPHIIDMLDLLAQKKPISFRKKYFQLVNETAKGMFSLLVWNKEKQEYQLGPGIIPAQESLPYSTTYNAPLELSSWYQGLQKAQTWRIRLGLKPDAHWSYALQHFSSLPVHDGIYQASAGIGDGFQNPKFVSDHPAVLGAMGMYAPLPRTDTSMMRQTLQKVLQTWNWSSTWGWDYPFMAMTAVRLKDSELAIHLLLAPQTKNSYLLNGHNYQDKRLRLYLPGNGGLLTTLAWMAKGQMGDNQYVGFPAQWPVKIEGFD</sequence>
<accession>A0ABU3TR90</accession>
<dbReference type="InterPro" id="IPR012341">
    <property type="entry name" value="6hp_glycosidase-like_sf"/>
</dbReference>
<protein>
    <recommendedName>
        <fullName evidence="3">Glycoside hydrolase family 65</fullName>
    </recommendedName>
</protein>
<gene>
    <name evidence="1" type="ORF">PQG45_04945</name>
</gene>
<reference evidence="1 2" key="1">
    <citation type="submission" date="2023-09" db="EMBL/GenBank/DDBJ databases">
        <title>Aquirufa genomes.</title>
        <authorList>
            <person name="Pitt A."/>
        </authorList>
    </citation>
    <scope>NUCLEOTIDE SEQUENCE [LARGE SCALE GENOMIC DNA]</scope>
    <source>
        <strain evidence="1 2">LEOWEIH-7C</strain>
    </source>
</reference>
<organism evidence="1 2">
    <name type="scientific">Aquirufa regiilacus</name>
    <dbReference type="NCBI Taxonomy" id="3024868"/>
    <lineage>
        <taxon>Bacteria</taxon>
        <taxon>Pseudomonadati</taxon>
        <taxon>Bacteroidota</taxon>
        <taxon>Cytophagia</taxon>
        <taxon>Cytophagales</taxon>
        <taxon>Flectobacillaceae</taxon>
        <taxon>Aquirufa</taxon>
    </lineage>
</organism>
<comment type="caution">
    <text evidence="1">The sequence shown here is derived from an EMBL/GenBank/DDBJ whole genome shotgun (WGS) entry which is preliminary data.</text>
</comment>
<dbReference type="Gene3D" id="1.50.10.10">
    <property type="match status" value="1"/>
</dbReference>